<evidence type="ECO:0000313" key="1">
    <source>
        <dbReference type="EMBL" id="CAF3010238.1"/>
    </source>
</evidence>
<accession>A0A7R8D389</accession>
<dbReference type="AlphaFoldDB" id="A0A7R8D389"/>
<evidence type="ECO:0000313" key="2">
    <source>
        <dbReference type="Proteomes" id="UP000675881"/>
    </source>
</evidence>
<reference evidence="1" key="1">
    <citation type="submission" date="2021-02" db="EMBL/GenBank/DDBJ databases">
        <authorList>
            <person name="Bekaert M."/>
        </authorList>
    </citation>
    <scope>NUCLEOTIDE SEQUENCE</scope>
    <source>
        <strain evidence="1">IoA-00</strain>
    </source>
</reference>
<name>A0A7R8D389_LEPSM</name>
<proteinExistence type="predicted"/>
<dbReference type="EMBL" id="HG994586">
    <property type="protein sequence ID" value="CAF3010238.1"/>
    <property type="molecule type" value="Genomic_DNA"/>
</dbReference>
<organism evidence="1 2">
    <name type="scientific">Lepeophtheirus salmonis</name>
    <name type="common">Salmon louse</name>
    <name type="synonym">Caligus salmonis</name>
    <dbReference type="NCBI Taxonomy" id="72036"/>
    <lineage>
        <taxon>Eukaryota</taxon>
        <taxon>Metazoa</taxon>
        <taxon>Ecdysozoa</taxon>
        <taxon>Arthropoda</taxon>
        <taxon>Crustacea</taxon>
        <taxon>Multicrustacea</taxon>
        <taxon>Hexanauplia</taxon>
        <taxon>Copepoda</taxon>
        <taxon>Siphonostomatoida</taxon>
        <taxon>Caligidae</taxon>
        <taxon>Lepeophtheirus</taxon>
    </lineage>
</organism>
<dbReference type="Proteomes" id="UP000675881">
    <property type="component" value="Chromosome 7"/>
</dbReference>
<gene>
    <name evidence="1" type="ORF">LSAA_12933</name>
</gene>
<keyword evidence="2" id="KW-1185">Reference proteome</keyword>
<protein>
    <submittedName>
        <fullName evidence="1">(salmon louse) hypothetical protein</fullName>
    </submittedName>
</protein>
<sequence>MDKIINEEDKAFLASMKSGKLASFGVADRKKACKKKLSLSFSESYSEFTASSDGIEEIPKQKKRRHHRLTYTGTPVLILHVILKRPSVVSVATRLNISPSQEAALTKVVIEELGGDTSCVAKSLSTEDKGSRSTTHAK</sequence>